<organism evidence="1">
    <name type="scientific">uncultured Caudovirales phage</name>
    <dbReference type="NCBI Taxonomy" id="2100421"/>
    <lineage>
        <taxon>Viruses</taxon>
        <taxon>Duplodnaviria</taxon>
        <taxon>Heunggongvirae</taxon>
        <taxon>Uroviricota</taxon>
        <taxon>Caudoviricetes</taxon>
        <taxon>Peduoviridae</taxon>
        <taxon>Maltschvirus</taxon>
        <taxon>Maltschvirus maltsch</taxon>
    </lineage>
</organism>
<name>A0A6J7X1L8_9CAUD</name>
<dbReference type="EMBL" id="LR798324">
    <property type="protein sequence ID" value="CAB5224106.1"/>
    <property type="molecule type" value="Genomic_DNA"/>
</dbReference>
<gene>
    <name evidence="1" type="ORF">UFOVP388_49</name>
</gene>
<sequence length="525" mass="54738">MSDTINITVNETIDNIVVNPAISTDVIDMNTYSTTETINIDVTPELTTVNINTVTGGNLVTSVNGEIGDVVIPTGNVNDATTSVKGILKLAGDLAGTADLPTVPNKVDKVAGKGLSANDFTNTLKTKLDGIADGAEVNVNADWNATSGDAQILNKPTIPSISGLELQANKQNSLAVDGTGVKYPTVDAVNSGLSSVNTNSIRRDTVKLATAINKGQAVYVSSANGTNIIVSKASNTSEATSSKTIGLLETTGAINAIVNVVTDGLLTGLDTSTATIGDPVWLGVSGDLIYGLINKPYAPAHLVYIGVVTRVNANNGEILVKVQNGFELKEIHDCDLISNLPTNNQVLAYESGSLLWKNKSIPTILGYTPSRTFFSGADGTTVSNTTDQTATYSRLIPAGSFSAGDVVEVLFRALNPLAKTAISSIIIYVHTNSTLTPGTPIQVGVFAGSATQRTLQMTRTLAVKGATTRVVTPGSSGNADTVLTGASALLTINWAVDQYFIFVIQHTLALSTESLTGDCYRIIKN</sequence>
<accession>A0A6J7X1L8</accession>
<reference evidence="1" key="1">
    <citation type="submission" date="2020-05" db="EMBL/GenBank/DDBJ databases">
        <authorList>
            <person name="Chiriac C."/>
            <person name="Salcher M."/>
            <person name="Ghai R."/>
            <person name="Kavagutti S V."/>
        </authorList>
    </citation>
    <scope>NUCLEOTIDE SEQUENCE</scope>
</reference>
<protein>
    <submittedName>
        <fullName evidence="1">Uncharacterized protein</fullName>
    </submittedName>
</protein>
<dbReference type="Pfam" id="PF19264">
    <property type="entry name" value="DUF5907"/>
    <property type="match status" value="1"/>
</dbReference>
<proteinExistence type="predicted"/>
<evidence type="ECO:0000313" key="1">
    <source>
        <dbReference type="EMBL" id="CAB5224106.1"/>
    </source>
</evidence>
<dbReference type="InterPro" id="IPR045571">
    <property type="entry name" value="DUF5907"/>
</dbReference>